<dbReference type="SUPFAM" id="SSF50978">
    <property type="entry name" value="WD40 repeat-like"/>
    <property type="match status" value="2"/>
</dbReference>
<dbReference type="Pfam" id="PF23145">
    <property type="entry name" value="Zf_2nd_IFT121"/>
    <property type="match status" value="1"/>
</dbReference>
<dbReference type="Pfam" id="PF25768">
    <property type="entry name" value="TPR_IFT121"/>
    <property type="match status" value="1"/>
</dbReference>
<dbReference type="GO" id="GO:0061512">
    <property type="term" value="P:protein localization to cilium"/>
    <property type="evidence" value="ECO:0007669"/>
    <property type="project" value="TreeGrafter"/>
</dbReference>
<organism evidence="15 16">
    <name type="scientific">Aphis glycines</name>
    <name type="common">Soybean aphid</name>
    <dbReference type="NCBI Taxonomy" id="307491"/>
    <lineage>
        <taxon>Eukaryota</taxon>
        <taxon>Metazoa</taxon>
        <taxon>Ecdysozoa</taxon>
        <taxon>Arthropoda</taxon>
        <taxon>Hexapoda</taxon>
        <taxon>Insecta</taxon>
        <taxon>Pterygota</taxon>
        <taxon>Neoptera</taxon>
        <taxon>Paraneoptera</taxon>
        <taxon>Hemiptera</taxon>
        <taxon>Sternorrhyncha</taxon>
        <taxon>Aphidomorpha</taxon>
        <taxon>Aphidoidea</taxon>
        <taxon>Aphididae</taxon>
        <taxon>Aphidini</taxon>
        <taxon>Aphis</taxon>
        <taxon>Aphis</taxon>
    </lineage>
</organism>
<evidence type="ECO:0000256" key="2">
    <source>
        <dbReference type="ARBA" id="ARBA00022490"/>
    </source>
</evidence>
<evidence type="ECO:0000256" key="9">
    <source>
        <dbReference type="PROSITE-ProRule" id="PRU00221"/>
    </source>
</evidence>
<dbReference type="EMBL" id="VYZN01000038">
    <property type="protein sequence ID" value="KAE9532560.1"/>
    <property type="molecule type" value="Genomic_DNA"/>
</dbReference>
<evidence type="ECO:0000256" key="8">
    <source>
        <dbReference type="ARBA" id="ARBA00023273"/>
    </source>
</evidence>
<dbReference type="GO" id="GO:0035721">
    <property type="term" value="P:intraciliary retrograde transport"/>
    <property type="evidence" value="ECO:0007669"/>
    <property type="project" value="TreeGrafter"/>
</dbReference>
<dbReference type="SMART" id="SM00320">
    <property type="entry name" value="WD40"/>
    <property type="match status" value="4"/>
</dbReference>
<dbReference type="InterPro" id="IPR056157">
    <property type="entry name" value="TPR_IFT80_172_dom"/>
</dbReference>
<feature type="domain" description="IFT121-like TPR repeats" evidence="14">
    <location>
        <begin position="992"/>
        <end position="1086"/>
    </location>
</feature>
<dbReference type="PANTHER" id="PTHR12764:SF5">
    <property type="entry name" value="LD29485P"/>
    <property type="match status" value="1"/>
</dbReference>
<keyword evidence="3 9" id="KW-0853">WD repeat</keyword>
<dbReference type="Proteomes" id="UP000475862">
    <property type="component" value="Unassembled WGS sequence"/>
</dbReference>
<evidence type="ECO:0000256" key="1">
    <source>
        <dbReference type="ARBA" id="ARBA00004120"/>
    </source>
</evidence>
<evidence type="ECO:0000256" key="3">
    <source>
        <dbReference type="ARBA" id="ARBA00022574"/>
    </source>
</evidence>
<dbReference type="InterPro" id="IPR056170">
    <property type="entry name" value="Znf_IFT121-like"/>
</dbReference>
<evidence type="ECO:0000256" key="4">
    <source>
        <dbReference type="ARBA" id="ARBA00022737"/>
    </source>
</evidence>
<dbReference type="InterPro" id="IPR056159">
    <property type="entry name" value="Beta-prop_IFT121_TULP_N"/>
</dbReference>
<dbReference type="InterPro" id="IPR011990">
    <property type="entry name" value="TPR-like_helical_dom_sf"/>
</dbReference>
<evidence type="ECO:0000313" key="16">
    <source>
        <dbReference type="Proteomes" id="UP000475862"/>
    </source>
</evidence>
<evidence type="ECO:0000259" key="13">
    <source>
        <dbReference type="Pfam" id="PF24797"/>
    </source>
</evidence>
<dbReference type="PIRSF" id="PIRSF037536">
    <property type="entry name" value="WD_repeat_p35"/>
    <property type="match status" value="1"/>
</dbReference>
<dbReference type="GO" id="GO:0097730">
    <property type="term" value="C:non-motile cilium"/>
    <property type="evidence" value="ECO:0007669"/>
    <property type="project" value="TreeGrafter"/>
</dbReference>
<dbReference type="InterPro" id="IPR001680">
    <property type="entry name" value="WD40_rpt"/>
</dbReference>
<evidence type="ECO:0000259" key="12">
    <source>
        <dbReference type="Pfam" id="PF23390"/>
    </source>
</evidence>
<feature type="repeat" description="WD" evidence="9">
    <location>
        <begin position="68"/>
        <end position="101"/>
    </location>
</feature>
<keyword evidence="4" id="KW-0677">Repeat</keyword>
<dbReference type="InterPro" id="IPR057979">
    <property type="entry name" value="TPR_IFT121"/>
</dbReference>
<name>A0A6G0TGL2_APHGL</name>
<dbReference type="SUPFAM" id="SSF48452">
    <property type="entry name" value="TPR-like"/>
    <property type="match status" value="1"/>
</dbReference>
<protein>
    <submittedName>
        <fullName evidence="15">Uncharacterized protein</fullName>
    </submittedName>
</protein>
<dbReference type="PROSITE" id="PS50294">
    <property type="entry name" value="WD_REPEATS_REGION"/>
    <property type="match status" value="1"/>
</dbReference>
<dbReference type="InterPro" id="IPR015943">
    <property type="entry name" value="WD40/YVTN_repeat-like_dom_sf"/>
</dbReference>
<dbReference type="Pfam" id="PF23390">
    <property type="entry name" value="Beta-prop_WDR35_2nd"/>
    <property type="match status" value="1"/>
</dbReference>
<dbReference type="PROSITE" id="PS50082">
    <property type="entry name" value="WD_REPEATS_2"/>
    <property type="match status" value="1"/>
</dbReference>
<dbReference type="AlphaFoldDB" id="A0A6G0TGL2"/>
<dbReference type="GO" id="GO:1905515">
    <property type="term" value="P:non-motile cilium assembly"/>
    <property type="evidence" value="ECO:0007669"/>
    <property type="project" value="TreeGrafter"/>
</dbReference>
<evidence type="ECO:0000313" key="15">
    <source>
        <dbReference type="EMBL" id="KAE9532560.1"/>
    </source>
</evidence>
<dbReference type="Gene3D" id="2.130.10.10">
    <property type="entry name" value="YVTN repeat-like/Quinoprotein amine dehydrogenase"/>
    <property type="match status" value="1"/>
</dbReference>
<comment type="subcellular location">
    <subcellularLocation>
        <location evidence="1">Cytoplasm</location>
        <location evidence="1">Cytoskeleton</location>
        <location evidence="1">Cilium basal body</location>
    </subcellularLocation>
</comment>
<feature type="domain" description="IFT121-like zinc finger" evidence="10">
    <location>
        <begin position="1117"/>
        <end position="1159"/>
    </location>
</feature>
<evidence type="ECO:0000259" key="11">
    <source>
        <dbReference type="Pfam" id="PF23387"/>
    </source>
</evidence>
<comment type="caution">
    <text evidence="15">The sequence shown here is derived from an EMBL/GenBank/DDBJ whole genome shotgun (WGS) entry which is preliminary data.</text>
</comment>
<dbReference type="InterPro" id="IPR036322">
    <property type="entry name" value="WD40_repeat_dom_sf"/>
</dbReference>
<evidence type="ECO:0000256" key="5">
    <source>
        <dbReference type="ARBA" id="ARBA00022794"/>
    </source>
</evidence>
<evidence type="ECO:0000259" key="14">
    <source>
        <dbReference type="Pfam" id="PF25768"/>
    </source>
</evidence>
<dbReference type="GO" id="GO:0030991">
    <property type="term" value="C:intraciliary transport particle A"/>
    <property type="evidence" value="ECO:0007669"/>
    <property type="project" value="TreeGrafter"/>
</dbReference>
<gene>
    <name evidence="15" type="ORF">AGLY_009641</name>
</gene>
<keyword evidence="2" id="KW-0963">Cytoplasm</keyword>
<dbReference type="Pfam" id="PF24797">
    <property type="entry name" value="Beta-prop_WDR35_TULP_N"/>
    <property type="match status" value="1"/>
</dbReference>
<keyword evidence="16" id="KW-1185">Reference proteome</keyword>
<evidence type="ECO:0000256" key="6">
    <source>
        <dbReference type="ARBA" id="ARBA00023069"/>
    </source>
</evidence>
<keyword evidence="6" id="KW-0969">Cilium</keyword>
<dbReference type="InterPro" id="IPR017233">
    <property type="entry name" value="WDR35"/>
</dbReference>
<feature type="domain" description="IFT80/172/WDR35 TPR" evidence="11">
    <location>
        <begin position="689"/>
        <end position="774"/>
    </location>
</feature>
<feature type="domain" description="IFT121 second beta-propeller" evidence="12">
    <location>
        <begin position="334"/>
        <end position="654"/>
    </location>
</feature>
<dbReference type="Pfam" id="PF23387">
    <property type="entry name" value="TPR_IFT80_172"/>
    <property type="match status" value="1"/>
</dbReference>
<dbReference type="InterPro" id="IPR039857">
    <property type="entry name" value="Ift122/121"/>
</dbReference>
<keyword evidence="8" id="KW-0966">Cell projection</keyword>
<accession>A0A6G0TGL2</accession>
<keyword evidence="7" id="KW-0206">Cytoskeleton</keyword>
<reference evidence="15 16" key="1">
    <citation type="submission" date="2019-08" db="EMBL/GenBank/DDBJ databases">
        <title>The genome of the soybean aphid Biotype 1, its phylome, world population structure and adaptation to the North American continent.</title>
        <authorList>
            <person name="Giordano R."/>
            <person name="Donthu R.K."/>
            <person name="Hernandez A.G."/>
            <person name="Wright C.L."/>
            <person name="Zimin A.V."/>
        </authorList>
    </citation>
    <scope>NUCLEOTIDE SEQUENCE [LARGE SCALE GENOMIC DNA]</scope>
    <source>
        <tissue evidence="15">Whole aphids</tissue>
    </source>
</reference>
<sequence length="1163" mass="131765">MFLYLSKKIAIPNNTKINCLEWNSSQDCIAVGGDDGLLKVLKIDSGTPVDGKPRGLAGQANLSINKTLEGHSGNVLTIVWNEKYNKLTSSDENGLIIVWTLYKGTWQEEMINNRNKSVVKGMAWNGDGEKICIVYEDGAVIVGSVEGSRIWGKELKKLMLTGVQWSPNSKFLLFTIKTGEVHLFDSDGNFISKLGIVCLPISLNNVPITACHWLDKNMNDCPQLAIAYKTGHVQLMRDQYDMNPVVFECDMMIVAIKWNHNGSVLALVGTLVVDGDIKESNVLQLYSPFGEHLRTLRIPGYMVSSCCWESTSLRITLAIDSFVYFANVRYDYPWCYFAGTIVYAFRNYEEAVTEITFWNIKKNEFYHTKYDSLLCMDAYKDHCILAVRNNNNDESKPYTLIICNNINTTVDSKHINFEPIWITMNGTLVVVSSHTSFMTWQYAVPKSHSASITNIKRKKVKMFHVDDTPSGVDELTQESREFKSSSFQKETKDHITCITASDKYLLIGRESCSLQKYSLPQVALVERKMLSSKPYKLALNSNSTRLAIIDSTGVLTLVEMSEDNVVKESTNSEASNSFQRRDVWTMKWASDDPELLAIMEKTRMYVIRGFNPEEPISTSAYIASFENLEIQAVMLDEIIQSPENPSLDYVITLETKSLRDTRQLLDKVSIGEAIKFINDNPHPRLSRLLAEASLQALDLSTSETAFVQCKDYYGIKLVKQLANINDILLKQAEVAVYFGDYAKAEQLYIEADRKDLAVILHQKLGNWFKVVELLKSSSSLLGISGLTMNLAWQGIGDHFLDNQQWDMAVEYYKKADNPEKLVECYIILKDYESLTSLAKSLPEHHPLLETISVFFINSGMVEDESIDQKFSKATFSSSIEFDTGKLNEHMKCMNDTNRDRWLDNVKDVLTMVSKCINGERYTEAAQLVFSTVYQEIKSDIQPNIIKQLATAGALLIEEYKEKNIGSTLLDAEEIVMDNFEIKPFKSRAEIIENSWLIVESLHFLILAQQQLYNGDFHLALWTSLTLRNYEDLLNIEQIYSIIALAAIANGLFNIASRAFMKLETIDSKKNYNQLALIIFSKYAPKDSTPLLVQCYSCLDDFPAWSLKCPKCKIKPEASIVTGQPLTNIKSLWCCRQCKRSATTIDMGPLNYCPLCKKEVILSF</sequence>
<dbReference type="InterPro" id="IPR056158">
    <property type="entry name" value="Beta-prop_IFT121_2nd"/>
</dbReference>
<evidence type="ECO:0000256" key="7">
    <source>
        <dbReference type="ARBA" id="ARBA00023212"/>
    </source>
</evidence>
<keyword evidence="5" id="KW-0970">Cilium biogenesis/degradation</keyword>
<dbReference type="Gene3D" id="1.25.40.470">
    <property type="match status" value="1"/>
</dbReference>
<evidence type="ECO:0000259" key="10">
    <source>
        <dbReference type="Pfam" id="PF23145"/>
    </source>
</evidence>
<proteinExistence type="predicted"/>
<dbReference type="PANTHER" id="PTHR12764">
    <property type="entry name" value="WD REPEAT DOMAIN-RELATED"/>
    <property type="match status" value="1"/>
</dbReference>
<dbReference type="OrthoDB" id="10260567at2759"/>
<feature type="domain" description="IFT121/TULP4 N-terminal" evidence="13">
    <location>
        <begin position="1"/>
        <end position="329"/>
    </location>
</feature>